<reference evidence="2" key="1">
    <citation type="journal article" date="2014" name="Front. Microbiol.">
        <title>High frequency of phylogenetically diverse reductive dehalogenase-homologous genes in deep subseafloor sedimentary metagenomes.</title>
        <authorList>
            <person name="Kawai M."/>
            <person name="Futagami T."/>
            <person name="Toyoda A."/>
            <person name="Takaki Y."/>
            <person name="Nishi S."/>
            <person name="Hori S."/>
            <person name="Arai W."/>
            <person name="Tsubouchi T."/>
            <person name="Morono Y."/>
            <person name="Uchiyama I."/>
            <person name="Ito T."/>
            <person name="Fujiyama A."/>
            <person name="Inagaki F."/>
            <person name="Takami H."/>
        </authorList>
    </citation>
    <scope>NUCLEOTIDE SEQUENCE</scope>
    <source>
        <strain evidence="2">Expedition CK06-06</strain>
    </source>
</reference>
<feature type="non-terminal residue" evidence="2">
    <location>
        <position position="109"/>
    </location>
</feature>
<dbReference type="EMBL" id="BARS01025206">
    <property type="protein sequence ID" value="GAG01573.1"/>
    <property type="molecule type" value="Genomic_DNA"/>
</dbReference>
<sequence>MKEKLWYKILDIVKYQGILPWYLRLFYCVLFPFKSLCFYFLKTRSIYGPVNGCFNIGNNLYPLSFFKVIEGSKVGDQFEICQKEDNSMIIIKSINNMHLIHPSDLVTEE</sequence>
<dbReference type="AlphaFoldDB" id="X0UMM5"/>
<keyword evidence="1" id="KW-0812">Transmembrane</keyword>
<keyword evidence="1" id="KW-0472">Membrane</keyword>
<evidence type="ECO:0000313" key="2">
    <source>
        <dbReference type="EMBL" id="GAG01573.1"/>
    </source>
</evidence>
<keyword evidence="1" id="KW-1133">Transmembrane helix</keyword>
<gene>
    <name evidence="2" type="ORF">S01H1_39870</name>
</gene>
<protein>
    <submittedName>
        <fullName evidence="2">Uncharacterized protein</fullName>
    </submittedName>
</protein>
<feature type="transmembrane region" description="Helical" evidence="1">
    <location>
        <begin position="21"/>
        <end position="41"/>
    </location>
</feature>
<proteinExistence type="predicted"/>
<accession>X0UMM5</accession>
<comment type="caution">
    <text evidence="2">The sequence shown here is derived from an EMBL/GenBank/DDBJ whole genome shotgun (WGS) entry which is preliminary data.</text>
</comment>
<organism evidence="2">
    <name type="scientific">marine sediment metagenome</name>
    <dbReference type="NCBI Taxonomy" id="412755"/>
    <lineage>
        <taxon>unclassified sequences</taxon>
        <taxon>metagenomes</taxon>
        <taxon>ecological metagenomes</taxon>
    </lineage>
</organism>
<name>X0UMM5_9ZZZZ</name>
<evidence type="ECO:0000256" key="1">
    <source>
        <dbReference type="SAM" id="Phobius"/>
    </source>
</evidence>